<evidence type="ECO:0000256" key="3">
    <source>
        <dbReference type="PROSITE-ProRule" id="PRU00023"/>
    </source>
</evidence>
<dbReference type="Pfam" id="PF12796">
    <property type="entry name" value="Ank_2"/>
    <property type="match status" value="1"/>
</dbReference>
<keyword evidence="1" id="KW-0677">Repeat</keyword>
<organism evidence="5 6">
    <name type="scientific">Aspergillus pseudodeflectus</name>
    <dbReference type="NCBI Taxonomy" id="176178"/>
    <lineage>
        <taxon>Eukaryota</taxon>
        <taxon>Fungi</taxon>
        <taxon>Dikarya</taxon>
        <taxon>Ascomycota</taxon>
        <taxon>Pezizomycotina</taxon>
        <taxon>Eurotiomycetes</taxon>
        <taxon>Eurotiomycetidae</taxon>
        <taxon>Eurotiales</taxon>
        <taxon>Aspergillaceae</taxon>
        <taxon>Aspergillus</taxon>
        <taxon>Aspergillus subgen. Nidulantes</taxon>
    </lineage>
</organism>
<dbReference type="PANTHER" id="PTHR24173:SF74">
    <property type="entry name" value="ANKYRIN REPEAT DOMAIN-CONTAINING PROTEIN 16"/>
    <property type="match status" value="1"/>
</dbReference>
<evidence type="ECO:0000256" key="1">
    <source>
        <dbReference type="ARBA" id="ARBA00022737"/>
    </source>
</evidence>
<gene>
    <name evidence="5" type="ORF">BJX68DRAFT_226692</name>
</gene>
<dbReference type="PROSITE" id="PS50297">
    <property type="entry name" value="ANK_REP_REGION"/>
    <property type="match status" value="1"/>
</dbReference>
<evidence type="ECO:0000313" key="6">
    <source>
        <dbReference type="Proteomes" id="UP001610444"/>
    </source>
</evidence>
<dbReference type="Proteomes" id="UP001610444">
    <property type="component" value="Unassembled WGS sequence"/>
</dbReference>
<comment type="caution">
    <text evidence="5">The sequence shown here is derived from an EMBL/GenBank/DDBJ whole genome shotgun (WGS) entry which is preliminary data.</text>
</comment>
<dbReference type="PROSITE" id="PS50088">
    <property type="entry name" value="ANK_REPEAT"/>
    <property type="match status" value="1"/>
</dbReference>
<dbReference type="PANTHER" id="PTHR24173">
    <property type="entry name" value="ANKYRIN REPEAT CONTAINING"/>
    <property type="match status" value="1"/>
</dbReference>
<keyword evidence="6" id="KW-1185">Reference proteome</keyword>
<dbReference type="PRINTS" id="PR01415">
    <property type="entry name" value="ANKYRIN"/>
</dbReference>
<evidence type="ECO:0000313" key="5">
    <source>
        <dbReference type="EMBL" id="KAL2859696.1"/>
    </source>
</evidence>
<dbReference type="SMART" id="SM00248">
    <property type="entry name" value="ANK"/>
    <property type="match status" value="1"/>
</dbReference>
<accession>A0ABR4L574</accession>
<keyword evidence="2 3" id="KW-0040">ANK repeat</keyword>
<feature type="region of interest" description="Disordered" evidence="4">
    <location>
        <begin position="154"/>
        <end position="191"/>
    </location>
</feature>
<dbReference type="InterPro" id="IPR036770">
    <property type="entry name" value="Ankyrin_rpt-contain_sf"/>
</dbReference>
<evidence type="ECO:0000256" key="4">
    <source>
        <dbReference type="SAM" id="MobiDB-lite"/>
    </source>
</evidence>
<feature type="compositionally biased region" description="Acidic residues" evidence="4">
    <location>
        <begin position="158"/>
        <end position="174"/>
    </location>
</feature>
<dbReference type="RefSeq" id="XP_070904630.1">
    <property type="nucleotide sequence ID" value="XM_071038553.1"/>
</dbReference>
<dbReference type="GeneID" id="98153717"/>
<evidence type="ECO:0000256" key="2">
    <source>
        <dbReference type="ARBA" id="ARBA00023043"/>
    </source>
</evidence>
<dbReference type="Gene3D" id="1.25.40.20">
    <property type="entry name" value="Ankyrin repeat-containing domain"/>
    <property type="match status" value="1"/>
</dbReference>
<dbReference type="SUPFAM" id="SSF48403">
    <property type="entry name" value="Ankyrin repeat"/>
    <property type="match status" value="1"/>
</dbReference>
<dbReference type="InterPro" id="IPR002110">
    <property type="entry name" value="Ankyrin_rpt"/>
</dbReference>
<feature type="region of interest" description="Disordered" evidence="4">
    <location>
        <begin position="203"/>
        <end position="230"/>
    </location>
</feature>
<name>A0ABR4L574_9EURO</name>
<feature type="repeat" description="ANK" evidence="3">
    <location>
        <begin position="107"/>
        <end position="139"/>
    </location>
</feature>
<proteinExistence type="predicted"/>
<sequence>MAPITLSADSVDDLIYSARAGDLEALQSDLSALSVQHSVPQSVIIASAIDTEPEEEGGTGSCLLHFPAANGNLEILTHLLSLLVQAPSSSSLSKEDVAAVINHRNHSGNTPLHWAALNTHLECVKVLVEAGADVSVKNEAGLDPVFLAERADWSAQDEQAEGQEEKEGDEEVEIEIGAQREGEGAAVTGPLTKGREVVEWLLAMDKSDETEGPSSGANAASGSGAGQEAK</sequence>
<reference evidence="5 6" key="1">
    <citation type="submission" date="2024-07" db="EMBL/GenBank/DDBJ databases">
        <title>Section-level genome sequencing and comparative genomics of Aspergillus sections Usti and Cavernicolus.</title>
        <authorList>
            <consortium name="Lawrence Berkeley National Laboratory"/>
            <person name="Nybo J.L."/>
            <person name="Vesth T.C."/>
            <person name="Theobald S."/>
            <person name="Frisvad J.C."/>
            <person name="Larsen T.O."/>
            <person name="Kjaerboelling I."/>
            <person name="Rothschild-Mancinelli K."/>
            <person name="Lyhne E.K."/>
            <person name="Kogle M.E."/>
            <person name="Barry K."/>
            <person name="Clum A."/>
            <person name="Na H."/>
            <person name="Ledsgaard L."/>
            <person name="Lin J."/>
            <person name="Lipzen A."/>
            <person name="Kuo A."/>
            <person name="Riley R."/>
            <person name="Mondo S."/>
            <person name="LaButti K."/>
            <person name="Haridas S."/>
            <person name="Pangalinan J."/>
            <person name="Salamov A.A."/>
            <person name="Simmons B.A."/>
            <person name="Magnuson J.K."/>
            <person name="Chen J."/>
            <person name="Drula E."/>
            <person name="Henrissat B."/>
            <person name="Wiebenga A."/>
            <person name="Lubbers R.J."/>
            <person name="Gomes A.C."/>
            <person name="Macurrencykelacurrency M.R."/>
            <person name="Stajich J."/>
            <person name="Grigoriev I.V."/>
            <person name="Mortensen U.H."/>
            <person name="De vries R.P."/>
            <person name="Baker S.E."/>
            <person name="Andersen M.R."/>
        </authorList>
    </citation>
    <scope>NUCLEOTIDE SEQUENCE [LARGE SCALE GENOMIC DNA]</scope>
    <source>
        <strain evidence="5 6">CBS 756.74</strain>
    </source>
</reference>
<protein>
    <submittedName>
        <fullName evidence="5">Ankyrin repeat-containing domain protein</fullName>
    </submittedName>
</protein>
<dbReference type="EMBL" id="JBFXLR010000003">
    <property type="protein sequence ID" value="KAL2859696.1"/>
    <property type="molecule type" value="Genomic_DNA"/>
</dbReference>